<keyword evidence="4" id="KW-1185">Reference proteome</keyword>
<protein>
    <submittedName>
        <fullName evidence="5">Ankyrin repeat domain-containing protein 31 isoform X1</fullName>
    </submittedName>
</protein>
<feature type="region of interest" description="Disordered" evidence="2">
    <location>
        <begin position="467"/>
        <end position="490"/>
    </location>
</feature>
<evidence type="ECO:0000313" key="5">
    <source>
        <dbReference type="RefSeq" id="XP_031749637.1"/>
    </source>
</evidence>
<feature type="region of interest" description="Disordered" evidence="2">
    <location>
        <begin position="819"/>
        <end position="844"/>
    </location>
</feature>
<feature type="domain" description="RAMA" evidence="3">
    <location>
        <begin position="832"/>
        <end position="926"/>
    </location>
</feature>
<accession>A0A8J1IVL2</accession>
<dbReference type="RefSeq" id="XP_031749637.1">
    <property type="nucleotide sequence ID" value="XM_031893777.1"/>
</dbReference>
<dbReference type="Pfam" id="PF13637">
    <property type="entry name" value="Ank_4"/>
    <property type="match status" value="1"/>
</dbReference>
<dbReference type="AlphaFoldDB" id="A0A8J1IVL2"/>
<dbReference type="KEGG" id="xtr:100492830"/>
<dbReference type="SUPFAM" id="SSF48403">
    <property type="entry name" value="Ankyrin repeat"/>
    <property type="match status" value="1"/>
</dbReference>
<dbReference type="Xenbase" id="XB-GENE-6464940">
    <property type="gene designation" value="ankrd31"/>
</dbReference>
<dbReference type="PANTHER" id="PTHR24176">
    <property type="entry name" value="ANKYRIN REPEAT DOMAIN-CONTAINING PROTEIN 31-RELATED"/>
    <property type="match status" value="1"/>
</dbReference>
<dbReference type="PROSITE" id="PS50088">
    <property type="entry name" value="ANK_REPEAT"/>
    <property type="match status" value="3"/>
</dbReference>
<feature type="compositionally biased region" description="Polar residues" evidence="2">
    <location>
        <begin position="819"/>
        <end position="835"/>
    </location>
</feature>
<dbReference type="InterPro" id="IPR042334">
    <property type="entry name" value="ANKRD31"/>
</dbReference>
<gene>
    <name evidence="5 6" type="primary">ankrd31</name>
</gene>
<keyword evidence="1" id="KW-0040">ANK repeat</keyword>
<organism evidence="4 5">
    <name type="scientific">Xenopus tropicalis</name>
    <name type="common">Western clawed frog</name>
    <name type="synonym">Silurana tropicalis</name>
    <dbReference type="NCBI Taxonomy" id="8364"/>
    <lineage>
        <taxon>Eukaryota</taxon>
        <taxon>Metazoa</taxon>
        <taxon>Chordata</taxon>
        <taxon>Craniata</taxon>
        <taxon>Vertebrata</taxon>
        <taxon>Euteleostomi</taxon>
        <taxon>Amphibia</taxon>
        <taxon>Batrachia</taxon>
        <taxon>Anura</taxon>
        <taxon>Pipoidea</taxon>
        <taxon>Pipidae</taxon>
        <taxon>Xenopodinae</taxon>
        <taxon>Xenopus</taxon>
        <taxon>Silurana</taxon>
    </lineage>
</organism>
<dbReference type="InterPro" id="IPR040843">
    <property type="entry name" value="RAMA"/>
</dbReference>
<feature type="compositionally biased region" description="Polar residues" evidence="2">
    <location>
        <begin position="480"/>
        <end position="489"/>
    </location>
</feature>
<dbReference type="GeneID" id="100492830"/>
<evidence type="ECO:0000256" key="1">
    <source>
        <dbReference type="PROSITE-ProRule" id="PRU00023"/>
    </source>
</evidence>
<dbReference type="PANTHER" id="PTHR24176:SF14">
    <property type="entry name" value="ANKYRIN REPEAT DOMAIN-CONTAINING PROTEIN 31"/>
    <property type="match status" value="1"/>
</dbReference>
<dbReference type="InterPro" id="IPR002110">
    <property type="entry name" value="Ankyrin_rpt"/>
</dbReference>
<dbReference type="Pfam" id="PF12796">
    <property type="entry name" value="Ank_2"/>
    <property type="match status" value="1"/>
</dbReference>
<dbReference type="Proteomes" id="UP000008143">
    <property type="component" value="Chromosome 1"/>
</dbReference>
<feature type="repeat" description="ANK" evidence="1">
    <location>
        <begin position="334"/>
        <end position="366"/>
    </location>
</feature>
<dbReference type="InterPro" id="IPR036770">
    <property type="entry name" value="Ankyrin_rpt-contain_sf"/>
</dbReference>
<dbReference type="Pfam" id="PF18755">
    <property type="entry name" value="RAMA"/>
    <property type="match status" value="1"/>
</dbReference>
<dbReference type="PROSITE" id="PS50297">
    <property type="entry name" value="ANK_REP_REGION"/>
    <property type="match status" value="3"/>
</dbReference>
<evidence type="ECO:0000259" key="3">
    <source>
        <dbReference type="Pfam" id="PF18755"/>
    </source>
</evidence>
<proteinExistence type="predicted"/>
<evidence type="ECO:0000313" key="6">
    <source>
        <dbReference type="Xenbase" id="XB-GENE-6464940"/>
    </source>
</evidence>
<feature type="region of interest" description="Disordered" evidence="2">
    <location>
        <begin position="173"/>
        <end position="199"/>
    </location>
</feature>
<dbReference type="Gene3D" id="1.25.40.20">
    <property type="entry name" value="Ankyrin repeat-containing domain"/>
    <property type="match status" value="1"/>
</dbReference>
<reference evidence="5" key="1">
    <citation type="submission" date="2025-08" db="UniProtKB">
        <authorList>
            <consortium name="RefSeq"/>
        </authorList>
    </citation>
    <scope>IDENTIFICATION</scope>
    <source>
        <strain evidence="5">Nigerian</strain>
        <tissue evidence="5">Liver and blood</tissue>
    </source>
</reference>
<dbReference type="OrthoDB" id="2384350at2759"/>
<sequence>MQEASYDIMSAGVNFPGGDATTNVTKEKELVATPEKTYIHHGIDDTAKGEAVSDKIETEYINNRETSFITSSSFEELNISDLLKSPGGSELFKLSETEFEHYLSCIDVATESNSILTPELVAAINMLEGEAYTDHWAGSFTEEGVDKEKPAEEEDQFRKAVLGELDEDFTEISSHNRKNSQEEQIHEQLSPRTEQDSIEKELSSYNFEQNYLERVLEEETCNIRDADWQEHCTERHHSNSKVEGKKFLRTQIVPDCARKSNRQNEDETETMDTRQENSNMLDIMQTNDSTTSIKDRICCTAGIRRSQRISKRRASIEQSIYKNTLHNIHKRNHMGETQLHLSAKKGDLASLRILLKAGVNVNQKDNAGWTAMHEASCKGFTDIIVELLHAGADVNSKSLDGILPIHDAVMGNHYKAAKLLLEFGADPFEKDENQENAFDKSCSKGMTQLLISYSRTLQTASQENVSEISEGDNMQDKANSHASSVTPRNPTRERCGTLLYTLDTSEDTNNRQGKLLLKEILTPLDAEETCLVKANLNDVVKMQKNEREILAKRYRASVDSFKQGILREKIAELAARQNILQQVVCQQKEVSQKIAAHKQSKKSDAYRLEQSSFLHSCNMSPGRNQMPAVWSVSAGLDASIANGSTEATVVPAISGSPDLENNTLQEILMRSIGIGDIPANVVTAKESTANGKRLKEKSLEIENAFLDLGSSFSSSPSTLQNVTNEHLAFTNTLCMSTNPVPVTSTLIIKETGKTMVQNTNPVRHSYQMPHTEHSHTHHADMVSHQKEKMSWFSVNNLTSVGKPHHGMVDQASTSHVASVQSNPVQRSESLSTAKSHTGRAIRQRPNKVHIKDLIKNGKLKPGEDVLEFKIQEYSHKASLLPDGTIKDSTGMIYLELAHWLKAILGNNISISWKYIINKVTYCGKDLKSCILQKDPMSREFLQPTSDSQAAALPSMSSSIQKEPLHVFRIKDILIFDNDEFLPCHIMDRYWKKFIDSDSLDL</sequence>
<evidence type="ECO:0000256" key="2">
    <source>
        <dbReference type="SAM" id="MobiDB-lite"/>
    </source>
</evidence>
<name>A0A8J1IVL2_XENTR</name>
<dbReference type="SMART" id="SM00248">
    <property type="entry name" value="ANK"/>
    <property type="match status" value="3"/>
</dbReference>
<feature type="repeat" description="ANK" evidence="1">
    <location>
        <begin position="367"/>
        <end position="399"/>
    </location>
</feature>
<dbReference type="AGR" id="Xenbase:XB-GENE-6464940"/>
<feature type="repeat" description="ANK" evidence="1">
    <location>
        <begin position="400"/>
        <end position="432"/>
    </location>
</feature>
<dbReference type="CTD" id="256006"/>
<evidence type="ECO:0000313" key="4">
    <source>
        <dbReference type="Proteomes" id="UP000008143"/>
    </source>
</evidence>